<dbReference type="InterPro" id="IPR027417">
    <property type="entry name" value="P-loop_NTPase"/>
</dbReference>
<organism evidence="6 7">
    <name type="scientific">Naasia aerilata</name>
    <dbReference type="NCBI Taxonomy" id="1162966"/>
    <lineage>
        <taxon>Bacteria</taxon>
        <taxon>Bacillati</taxon>
        <taxon>Actinomycetota</taxon>
        <taxon>Actinomycetes</taxon>
        <taxon>Micrococcales</taxon>
        <taxon>Microbacteriaceae</taxon>
        <taxon>Naasia</taxon>
    </lineage>
</organism>
<dbReference type="Gene3D" id="3.40.50.300">
    <property type="entry name" value="P-loop containing nucleotide triphosphate hydrolases"/>
    <property type="match status" value="1"/>
</dbReference>
<dbReference type="GO" id="GO:0005524">
    <property type="term" value="F:ATP binding"/>
    <property type="evidence" value="ECO:0007669"/>
    <property type="project" value="UniProtKB-KW"/>
</dbReference>
<accession>A0ABN6XMD7</accession>
<dbReference type="EMBL" id="AP027731">
    <property type="protein sequence ID" value="BDZ46041.1"/>
    <property type="molecule type" value="Genomic_DNA"/>
</dbReference>
<dbReference type="InterPro" id="IPR003593">
    <property type="entry name" value="AAA+_ATPase"/>
</dbReference>
<dbReference type="InterPro" id="IPR013563">
    <property type="entry name" value="Oligopep_ABC_C"/>
</dbReference>
<dbReference type="PANTHER" id="PTHR43776:SF7">
    <property type="entry name" value="D,D-DIPEPTIDE TRANSPORT ATP-BINDING PROTEIN DDPF-RELATED"/>
    <property type="match status" value="1"/>
</dbReference>
<evidence type="ECO:0000256" key="1">
    <source>
        <dbReference type="ARBA" id="ARBA00005417"/>
    </source>
</evidence>
<dbReference type="PROSITE" id="PS50893">
    <property type="entry name" value="ABC_TRANSPORTER_2"/>
    <property type="match status" value="1"/>
</dbReference>
<dbReference type="SUPFAM" id="SSF52540">
    <property type="entry name" value="P-loop containing nucleoside triphosphate hydrolases"/>
    <property type="match status" value="1"/>
</dbReference>
<proteinExistence type="inferred from homology"/>
<keyword evidence="4 6" id="KW-0067">ATP-binding</keyword>
<evidence type="ECO:0000259" key="5">
    <source>
        <dbReference type="PROSITE" id="PS50893"/>
    </source>
</evidence>
<dbReference type="Pfam" id="PF08352">
    <property type="entry name" value="oligo_HPY"/>
    <property type="match status" value="1"/>
</dbReference>
<keyword evidence="2" id="KW-0813">Transport</keyword>
<dbReference type="Proteomes" id="UP001321498">
    <property type="component" value="Chromosome"/>
</dbReference>
<keyword evidence="7" id="KW-1185">Reference proteome</keyword>
<dbReference type="PROSITE" id="PS00211">
    <property type="entry name" value="ABC_TRANSPORTER_1"/>
    <property type="match status" value="1"/>
</dbReference>
<sequence>MSAVLQVEGLEVAYRTRGVRGRSVPVVHGVDFAIAPGETLALVGESGSGKSTIGNAILGLVPAAAGRIEIDGRDVTTMSRSARRGMARTVQAVFQNPYGSLNPWITVGQTLAEPLRIAGRSRPETSERLRWLLDRVYLPHDALDRYPSEFSGGQRQRVAIARAIALDPKLIVCDEPTSALDVLTQAGVLSLLRELQDELGISYLFITHDLAAVREFAARVCVLERGRIVETGRSEEVCDNPQHPYTRELVAAAPVPDPVLQRERRELRLAAERRGAASS</sequence>
<dbReference type="RefSeq" id="WP_286276144.1">
    <property type="nucleotide sequence ID" value="NZ_AP027731.1"/>
</dbReference>
<evidence type="ECO:0000256" key="3">
    <source>
        <dbReference type="ARBA" id="ARBA00022741"/>
    </source>
</evidence>
<evidence type="ECO:0000256" key="4">
    <source>
        <dbReference type="ARBA" id="ARBA00022840"/>
    </source>
</evidence>
<name>A0ABN6XMD7_9MICO</name>
<dbReference type="PANTHER" id="PTHR43776">
    <property type="entry name" value="TRANSPORT ATP-BINDING PROTEIN"/>
    <property type="match status" value="1"/>
</dbReference>
<dbReference type="InterPro" id="IPR050319">
    <property type="entry name" value="ABC_transp_ATP-bind"/>
</dbReference>
<dbReference type="Pfam" id="PF00005">
    <property type="entry name" value="ABC_tran"/>
    <property type="match status" value="1"/>
</dbReference>
<dbReference type="InterPro" id="IPR017871">
    <property type="entry name" value="ABC_transporter-like_CS"/>
</dbReference>
<evidence type="ECO:0000313" key="7">
    <source>
        <dbReference type="Proteomes" id="UP001321498"/>
    </source>
</evidence>
<comment type="similarity">
    <text evidence="1">Belongs to the ABC transporter superfamily.</text>
</comment>
<dbReference type="InterPro" id="IPR003439">
    <property type="entry name" value="ABC_transporter-like_ATP-bd"/>
</dbReference>
<evidence type="ECO:0000256" key="2">
    <source>
        <dbReference type="ARBA" id="ARBA00022448"/>
    </source>
</evidence>
<feature type="domain" description="ABC transporter" evidence="5">
    <location>
        <begin position="5"/>
        <end position="250"/>
    </location>
</feature>
<dbReference type="CDD" id="cd03257">
    <property type="entry name" value="ABC_NikE_OppD_transporters"/>
    <property type="match status" value="1"/>
</dbReference>
<protein>
    <submittedName>
        <fullName evidence="6">ABC transporter ATP-binding protein</fullName>
    </submittedName>
</protein>
<gene>
    <name evidence="6" type="ORF">GCM10025866_19500</name>
</gene>
<keyword evidence="3" id="KW-0547">Nucleotide-binding</keyword>
<dbReference type="SMART" id="SM00382">
    <property type="entry name" value="AAA"/>
    <property type="match status" value="1"/>
</dbReference>
<evidence type="ECO:0000313" key="6">
    <source>
        <dbReference type="EMBL" id="BDZ46041.1"/>
    </source>
</evidence>
<reference evidence="7" key="1">
    <citation type="journal article" date="2019" name="Int. J. Syst. Evol. Microbiol.">
        <title>The Global Catalogue of Microorganisms (GCM) 10K type strain sequencing project: providing services to taxonomists for standard genome sequencing and annotation.</title>
        <authorList>
            <consortium name="The Broad Institute Genomics Platform"/>
            <consortium name="The Broad Institute Genome Sequencing Center for Infectious Disease"/>
            <person name="Wu L."/>
            <person name="Ma J."/>
        </authorList>
    </citation>
    <scope>NUCLEOTIDE SEQUENCE [LARGE SCALE GENOMIC DNA]</scope>
    <source>
        <strain evidence="7">NBRC 108725</strain>
    </source>
</reference>